<name>A0ABR4B4N6_9LECA</name>
<evidence type="ECO:0000313" key="2">
    <source>
        <dbReference type="EMBL" id="KAL2052843.1"/>
    </source>
</evidence>
<comment type="caution">
    <text evidence="2">The sequence shown here is derived from an EMBL/GenBank/DDBJ whole genome shotgun (WGS) entry which is preliminary data.</text>
</comment>
<evidence type="ECO:0000313" key="3">
    <source>
        <dbReference type="Proteomes" id="UP001590951"/>
    </source>
</evidence>
<dbReference type="Proteomes" id="UP001590951">
    <property type="component" value="Unassembled WGS sequence"/>
</dbReference>
<feature type="compositionally biased region" description="Acidic residues" evidence="1">
    <location>
        <begin position="115"/>
        <end position="127"/>
    </location>
</feature>
<dbReference type="EMBL" id="JBHFEH010000024">
    <property type="protein sequence ID" value="KAL2052843.1"/>
    <property type="molecule type" value="Genomic_DNA"/>
</dbReference>
<protein>
    <submittedName>
        <fullName evidence="2">Uncharacterized protein</fullName>
    </submittedName>
</protein>
<proteinExistence type="predicted"/>
<evidence type="ECO:0000256" key="1">
    <source>
        <dbReference type="SAM" id="MobiDB-lite"/>
    </source>
</evidence>
<gene>
    <name evidence="2" type="ORF">ABVK25_006782</name>
</gene>
<organism evidence="2 3">
    <name type="scientific">Lepraria finkii</name>
    <dbReference type="NCBI Taxonomy" id="1340010"/>
    <lineage>
        <taxon>Eukaryota</taxon>
        <taxon>Fungi</taxon>
        <taxon>Dikarya</taxon>
        <taxon>Ascomycota</taxon>
        <taxon>Pezizomycotina</taxon>
        <taxon>Lecanoromycetes</taxon>
        <taxon>OSLEUM clade</taxon>
        <taxon>Lecanoromycetidae</taxon>
        <taxon>Lecanorales</taxon>
        <taxon>Lecanorineae</taxon>
        <taxon>Stereocaulaceae</taxon>
        <taxon>Lepraria</taxon>
    </lineage>
</organism>
<feature type="region of interest" description="Disordered" evidence="1">
    <location>
        <begin position="1"/>
        <end position="20"/>
    </location>
</feature>
<reference evidence="2 3" key="1">
    <citation type="submission" date="2024-09" db="EMBL/GenBank/DDBJ databases">
        <title>Rethinking Asexuality: The Enigmatic Case of Functional Sexual Genes in Lepraria (Stereocaulaceae).</title>
        <authorList>
            <person name="Doellman M."/>
            <person name="Sun Y."/>
            <person name="Barcenas-Pena A."/>
            <person name="Lumbsch H.T."/>
            <person name="Grewe F."/>
        </authorList>
    </citation>
    <scope>NUCLEOTIDE SEQUENCE [LARGE SCALE GENOMIC DNA]</scope>
    <source>
        <strain evidence="2 3">Grewe 0041</strain>
    </source>
</reference>
<keyword evidence="3" id="KW-1185">Reference proteome</keyword>
<accession>A0ABR4B4N6</accession>
<feature type="region of interest" description="Disordered" evidence="1">
    <location>
        <begin position="28"/>
        <end position="127"/>
    </location>
</feature>
<sequence length="127" mass="13806">MPDEDDKDGSDGVTRQTRLERRCAEQLEAAASAESVVDGEGPNEGSPRNPPSKGRRRLSLTSVEGEGEDCEDGGRPSTPSPDPGSPDGEERYRHGVQTGKEGFHFDNQGQCSDLDTWDEYEGYDSDT</sequence>